<feature type="non-terminal residue" evidence="1">
    <location>
        <position position="1"/>
    </location>
</feature>
<evidence type="ECO:0000313" key="1">
    <source>
        <dbReference type="EMBL" id="CAG8747517.1"/>
    </source>
</evidence>
<organism evidence="1 2">
    <name type="scientific">Racocetra fulgida</name>
    <dbReference type="NCBI Taxonomy" id="60492"/>
    <lineage>
        <taxon>Eukaryota</taxon>
        <taxon>Fungi</taxon>
        <taxon>Fungi incertae sedis</taxon>
        <taxon>Mucoromycota</taxon>
        <taxon>Glomeromycotina</taxon>
        <taxon>Glomeromycetes</taxon>
        <taxon>Diversisporales</taxon>
        <taxon>Gigasporaceae</taxon>
        <taxon>Racocetra</taxon>
    </lineage>
</organism>
<accession>A0A9N9IQS8</accession>
<gene>
    <name evidence="1" type="ORF">RFULGI_LOCUS13351</name>
</gene>
<protein>
    <submittedName>
        <fullName evidence="1">13476_t:CDS:1</fullName>
    </submittedName>
</protein>
<dbReference type="Proteomes" id="UP000789396">
    <property type="component" value="Unassembled WGS sequence"/>
</dbReference>
<sequence>KQAKCTARPMDIQKVLLPERFTIPITNLDEQSTECTIKIVHIP</sequence>
<reference evidence="1" key="1">
    <citation type="submission" date="2021-06" db="EMBL/GenBank/DDBJ databases">
        <authorList>
            <person name="Kallberg Y."/>
            <person name="Tangrot J."/>
            <person name="Rosling A."/>
        </authorList>
    </citation>
    <scope>NUCLEOTIDE SEQUENCE</scope>
    <source>
        <strain evidence="1">IN212</strain>
    </source>
</reference>
<proteinExistence type="predicted"/>
<keyword evidence="2" id="KW-1185">Reference proteome</keyword>
<name>A0A9N9IQS8_9GLOM</name>
<dbReference type="EMBL" id="CAJVPZ010034746">
    <property type="protein sequence ID" value="CAG8747517.1"/>
    <property type="molecule type" value="Genomic_DNA"/>
</dbReference>
<evidence type="ECO:0000313" key="2">
    <source>
        <dbReference type="Proteomes" id="UP000789396"/>
    </source>
</evidence>
<dbReference type="AlphaFoldDB" id="A0A9N9IQS8"/>
<comment type="caution">
    <text evidence="1">The sequence shown here is derived from an EMBL/GenBank/DDBJ whole genome shotgun (WGS) entry which is preliminary data.</text>
</comment>
<feature type="non-terminal residue" evidence="1">
    <location>
        <position position="43"/>
    </location>
</feature>